<reference evidence="5" key="1">
    <citation type="journal article" date="2019" name="Int. J. Syst. Evol. Microbiol.">
        <title>The Global Catalogue of Microorganisms (GCM) 10K type strain sequencing project: providing services to taxonomists for standard genome sequencing and annotation.</title>
        <authorList>
            <consortium name="The Broad Institute Genomics Platform"/>
            <consortium name="The Broad Institute Genome Sequencing Center for Infectious Disease"/>
            <person name="Wu L."/>
            <person name="Ma J."/>
        </authorList>
    </citation>
    <scope>NUCLEOTIDE SEQUENCE [LARGE SCALE GENOMIC DNA]</scope>
    <source>
        <strain evidence="5">KCTC 23917</strain>
    </source>
</reference>
<dbReference type="InterPro" id="IPR028082">
    <property type="entry name" value="Peripla_BP_I"/>
</dbReference>
<dbReference type="PANTHER" id="PTHR47235:SF1">
    <property type="entry name" value="BLR6548 PROTEIN"/>
    <property type="match status" value="1"/>
</dbReference>
<evidence type="ECO:0000313" key="5">
    <source>
        <dbReference type="Proteomes" id="UP000653343"/>
    </source>
</evidence>
<dbReference type="RefSeq" id="WP_229792973.1">
    <property type="nucleotide sequence ID" value="NZ_BMYU01000001.1"/>
</dbReference>
<feature type="domain" description="Leucine-binding protein" evidence="3">
    <location>
        <begin position="13"/>
        <end position="353"/>
    </location>
</feature>
<dbReference type="Pfam" id="PF13458">
    <property type="entry name" value="Peripla_BP_6"/>
    <property type="match status" value="1"/>
</dbReference>
<dbReference type="PANTHER" id="PTHR47235">
    <property type="entry name" value="BLR6548 PROTEIN"/>
    <property type="match status" value="1"/>
</dbReference>
<evidence type="ECO:0000256" key="2">
    <source>
        <dbReference type="ARBA" id="ARBA00022729"/>
    </source>
</evidence>
<dbReference type="EMBL" id="BMYU01000001">
    <property type="protein sequence ID" value="GGX29962.1"/>
    <property type="molecule type" value="Genomic_DNA"/>
</dbReference>
<name>A0ABQ2XQZ7_9BURK</name>
<proteinExistence type="inferred from homology"/>
<dbReference type="Gene3D" id="3.40.50.2300">
    <property type="match status" value="2"/>
</dbReference>
<evidence type="ECO:0000259" key="3">
    <source>
        <dbReference type="Pfam" id="PF13458"/>
    </source>
</evidence>
<keyword evidence="4" id="KW-0449">Lipoprotein</keyword>
<keyword evidence="5" id="KW-1185">Reference proteome</keyword>
<dbReference type="SUPFAM" id="SSF53822">
    <property type="entry name" value="Periplasmic binding protein-like I"/>
    <property type="match status" value="1"/>
</dbReference>
<dbReference type="CDD" id="cd06326">
    <property type="entry name" value="PBP1_ABC_ligand_binding-like"/>
    <property type="match status" value="1"/>
</dbReference>
<comment type="caution">
    <text evidence="4">The sequence shown here is derived from an EMBL/GenBank/DDBJ whole genome shotgun (WGS) entry which is preliminary data.</text>
</comment>
<dbReference type="Proteomes" id="UP000653343">
    <property type="component" value="Unassembled WGS sequence"/>
</dbReference>
<evidence type="ECO:0000256" key="1">
    <source>
        <dbReference type="ARBA" id="ARBA00010062"/>
    </source>
</evidence>
<gene>
    <name evidence="4" type="ORF">GCM10010946_03670</name>
</gene>
<accession>A0ABQ2XQZ7</accession>
<protein>
    <submittedName>
        <fullName evidence="4">Lipoprotein</fullName>
    </submittedName>
</protein>
<evidence type="ECO:0000313" key="4">
    <source>
        <dbReference type="EMBL" id="GGX29962.1"/>
    </source>
</evidence>
<organism evidence="4 5">
    <name type="scientific">Undibacterium squillarum</name>
    <dbReference type="NCBI Taxonomy" id="1131567"/>
    <lineage>
        <taxon>Bacteria</taxon>
        <taxon>Pseudomonadati</taxon>
        <taxon>Pseudomonadota</taxon>
        <taxon>Betaproteobacteria</taxon>
        <taxon>Burkholderiales</taxon>
        <taxon>Oxalobacteraceae</taxon>
        <taxon>Undibacterium</taxon>
    </lineage>
</organism>
<comment type="similarity">
    <text evidence="1">Belongs to the leucine-binding protein family.</text>
</comment>
<dbReference type="InterPro" id="IPR028081">
    <property type="entry name" value="Leu-bd"/>
</dbReference>
<sequence>MSADVPGVTPAQIVIGQSAAFSGPAAELGTQYRAGALAYFDYVNTIGGVHKRQIRLLTRDDQYEADHAAANTRILIAKENVFALFGYVGTPTSNAAIPIVNAVRIPFFAPLTGASSMREPFNRFVFNIRAGYNDETEFLIDRSVRMGIRKIAVFYQNDAYGLAGLAGIENALRKRNLSLVETATVERNSTDVGAAVQRLMLKKPEVVVQISAYSSSAALIRQMRDRGFAGQFYNVSFVGGQALMDLLGKDAHGVVISQVVPFPWTTANPLVNEYAAVMRKAGYEQLNFSSFEGYIAAKVFVEGLRRAGPELTREKFISALETINTRTYALSGFDIQFSRTSHNGSRFVEMTVIGADGKFKN</sequence>
<keyword evidence="2" id="KW-0732">Signal</keyword>